<keyword evidence="6" id="KW-0472">Membrane</keyword>
<dbReference type="GO" id="GO:0016798">
    <property type="term" value="F:hydrolase activity, acting on glycosyl bonds"/>
    <property type="evidence" value="ECO:0007669"/>
    <property type="project" value="UniProtKB-KW"/>
</dbReference>
<sequence>MASSSALSRLSNLHNHLNPTDPLSKGLVKLSLEVTEALSRGHAVVALESTIISHGMPFPKNLETAKEVEAIVRENGAVPATIAIFDGIPCVGLSTEELERLAKLGSKAQKTARRDIAHVVAMRANGATTVSASMFFASMVGIPVFVTGGIGGVHRHGEHTMDISSDLTELGRTPVAVISAGVKSILDIPRTLEYLETQGVCVAAYKTHEFPAFFTESSGCKVPCRVDSPEDCARLIDVNMKLKLGSGILIAVPIPKEHTASGSLIEYAIQSALKEARDKNIVGNAETPFLLARVNELTGGMSLASSILFLEFTALYLYSYLIFCAYSFCFNSLSRLAMLMNALIFNHGGG</sequence>
<keyword evidence="8" id="KW-1185">Reference proteome</keyword>
<dbReference type="GO" id="GO:0046872">
    <property type="term" value="F:metal ion binding"/>
    <property type="evidence" value="ECO:0007669"/>
    <property type="project" value="UniProtKB-KW"/>
</dbReference>
<keyword evidence="4" id="KW-0456">Lyase</keyword>
<reference evidence="7" key="1">
    <citation type="journal article" date="2023" name="Plant J.">
        <title>Genome sequences and population genomics provide insights into the demographic history, inbreeding, and mutation load of two 'living fossil' tree species of Dipteronia.</title>
        <authorList>
            <person name="Feng Y."/>
            <person name="Comes H.P."/>
            <person name="Chen J."/>
            <person name="Zhu S."/>
            <person name="Lu R."/>
            <person name="Zhang X."/>
            <person name="Li P."/>
            <person name="Qiu J."/>
            <person name="Olsen K.M."/>
            <person name="Qiu Y."/>
        </authorList>
    </citation>
    <scope>NUCLEOTIDE SEQUENCE</scope>
    <source>
        <strain evidence="7">NBL</strain>
    </source>
</reference>
<proteinExistence type="inferred from homology"/>
<dbReference type="Gene3D" id="3.40.1790.10">
    <property type="entry name" value="Indigoidine synthase domain"/>
    <property type="match status" value="1"/>
</dbReference>
<evidence type="ECO:0000256" key="2">
    <source>
        <dbReference type="ARBA" id="ARBA00022801"/>
    </source>
</evidence>
<evidence type="ECO:0000256" key="5">
    <source>
        <dbReference type="ARBA" id="ARBA00023295"/>
    </source>
</evidence>
<protein>
    <recommendedName>
        <fullName evidence="9">Pseudouridine-5'-phosphate glycosidase</fullName>
    </recommendedName>
</protein>
<keyword evidence="6" id="KW-0812">Transmembrane</keyword>
<dbReference type="SUPFAM" id="SSF110581">
    <property type="entry name" value="Indigoidine synthase A-like"/>
    <property type="match status" value="1"/>
</dbReference>
<dbReference type="Proteomes" id="UP001281410">
    <property type="component" value="Unassembled WGS sequence"/>
</dbReference>
<evidence type="ECO:0000313" key="7">
    <source>
        <dbReference type="EMBL" id="KAK3205202.1"/>
    </source>
</evidence>
<keyword evidence="5" id="KW-0326">Glycosidase</keyword>
<dbReference type="InterPro" id="IPR007342">
    <property type="entry name" value="PsuG"/>
</dbReference>
<accession>A0AAE0A6U0</accession>
<keyword evidence="1" id="KW-0479">Metal-binding</keyword>
<dbReference type="GO" id="GO:0005737">
    <property type="term" value="C:cytoplasm"/>
    <property type="evidence" value="ECO:0007669"/>
    <property type="project" value="TreeGrafter"/>
</dbReference>
<evidence type="ECO:0008006" key="9">
    <source>
        <dbReference type="Google" id="ProtNLM"/>
    </source>
</evidence>
<keyword evidence="6" id="KW-1133">Transmembrane helix</keyword>
<name>A0AAE0A6U0_9ROSI</name>
<dbReference type="AlphaFoldDB" id="A0AAE0A6U0"/>
<evidence type="ECO:0000313" key="8">
    <source>
        <dbReference type="Proteomes" id="UP001281410"/>
    </source>
</evidence>
<dbReference type="GO" id="GO:0004730">
    <property type="term" value="F:pseudouridylate synthase activity"/>
    <property type="evidence" value="ECO:0007669"/>
    <property type="project" value="InterPro"/>
</dbReference>
<evidence type="ECO:0000256" key="3">
    <source>
        <dbReference type="ARBA" id="ARBA00023211"/>
    </source>
</evidence>
<keyword evidence="3" id="KW-0464">Manganese</keyword>
<dbReference type="EMBL" id="JANJYJ010000006">
    <property type="protein sequence ID" value="KAK3205202.1"/>
    <property type="molecule type" value="Genomic_DNA"/>
</dbReference>
<dbReference type="PANTHER" id="PTHR42909">
    <property type="entry name" value="ZGC:136858"/>
    <property type="match status" value="1"/>
</dbReference>
<dbReference type="InterPro" id="IPR022830">
    <property type="entry name" value="Indigdn_synthA-like"/>
</dbReference>
<evidence type="ECO:0000256" key="4">
    <source>
        <dbReference type="ARBA" id="ARBA00023239"/>
    </source>
</evidence>
<gene>
    <name evidence="7" type="ORF">Dsin_019248</name>
</gene>
<evidence type="ECO:0000256" key="1">
    <source>
        <dbReference type="ARBA" id="ARBA00022723"/>
    </source>
</evidence>
<comment type="caution">
    <text evidence="7">The sequence shown here is derived from an EMBL/GenBank/DDBJ whole genome shotgun (WGS) entry which is preliminary data.</text>
</comment>
<evidence type="ECO:0000256" key="6">
    <source>
        <dbReference type="SAM" id="Phobius"/>
    </source>
</evidence>
<keyword evidence="2" id="KW-0378">Hydrolase</keyword>
<dbReference type="PANTHER" id="PTHR42909:SF1">
    <property type="entry name" value="CARBOHYDRATE KINASE PFKB DOMAIN-CONTAINING PROTEIN"/>
    <property type="match status" value="1"/>
</dbReference>
<organism evidence="7 8">
    <name type="scientific">Dipteronia sinensis</name>
    <dbReference type="NCBI Taxonomy" id="43782"/>
    <lineage>
        <taxon>Eukaryota</taxon>
        <taxon>Viridiplantae</taxon>
        <taxon>Streptophyta</taxon>
        <taxon>Embryophyta</taxon>
        <taxon>Tracheophyta</taxon>
        <taxon>Spermatophyta</taxon>
        <taxon>Magnoliopsida</taxon>
        <taxon>eudicotyledons</taxon>
        <taxon>Gunneridae</taxon>
        <taxon>Pentapetalae</taxon>
        <taxon>rosids</taxon>
        <taxon>malvids</taxon>
        <taxon>Sapindales</taxon>
        <taxon>Sapindaceae</taxon>
        <taxon>Hippocastanoideae</taxon>
        <taxon>Acereae</taxon>
        <taxon>Dipteronia</taxon>
    </lineage>
</organism>
<feature type="transmembrane region" description="Helical" evidence="6">
    <location>
        <begin position="307"/>
        <end position="330"/>
    </location>
</feature>
<dbReference type="HAMAP" id="MF_01876">
    <property type="entry name" value="PsiMP_glycosidase"/>
    <property type="match status" value="1"/>
</dbReference>
<dbReference type="Pfam" id="PF04227">
    <property type="entry name" value="Indigoidine_A"/>
    <property type="match status" value="1"/>
</dbReference>